<dbReference type="Pfam" id="PF00561">
    <property type="entry name" value="Abhydrolase_1"/>
    <property type="match status" value="1"/>
</dbReference>
<evidence type="ECO:0000313" key="3">
    <source>
        <dbReference type="Proteomes" id="UP000003900"/>
    </source>
</evidence>
<dbReference type="PANTHER" id="PTHR43798">
    <property type="entry name" value="MONOACYLGLYCEROL LIPASE"/>
    <property type="match status" value="1"/>
</dbReference>
<keyword evidence="3" id="KW-1185">Reference proteome</keyword>
<dbReference type="PATRIC" id="fig|1131935.3.peg.5570"/>
<reference evidence="2 3" key="1">
    <citation type="journal article" date="2012" name="J. Bacteriol.">
        <title>Genome Sequence of the Pattern-Forming Social Bacterium Paenibacillus dendritiformis C454 Chiral Morphotype.</title>
        <authorList>
            <person name="Sirota-Madi A."/>
            <person name="Olender T."/>
            <person name="Helman Y."/>
            <person name="Brainis I."/>
            <person name="Finkelshtein A."/>
            <person name="Roth D."/>
            <person name="Hagai E."/>
            <person name="Leshkowitz D."/>
            <person name="Brodsky L."/>
            <person name="Galatenko V."/>
            <person name="Nikolaev V."/>
            <person name="Gutnick D.L."/>
            <person name="Lancet D."/>
            <person name="Ben-Jacob E."/>
        </authorList>
    </citation>
    <scope>NUCLEOTIDE SEQUENCE [LARGE SCALE GENOMIC DNA]</scope>
    <source>
        <strain evidence="2 3">C454</strain>
    </source>
</reference>
<dbReference type="RefSeq" id="WP_006679851.1">
    <property type="nucleotide sequence ID" value="NZ_AHKH01000179.1"/>
</dbReference>
<dbReference type="AlphaFoldDB" id="H3SP76"/>
<name>H3SP76_9BACL</name>
<dbReference type="Proteomes" id="UP000003900">
    <property type="component" value="Unassembled WGS sequence"/>
</dbReference>
<proteinExistence type="predicted"/>
<accession>H3SP76</accession>
<protein>
    <recommendedName>
        <fullName evidence="1">AB hydrolase-1 domain-containing protein</fullName>
    </recommendedName>
</protein>
<dbReference type="Gene3D" id="3.40.50.1820">
    <property type="entry name" value="alpha/beta hydrolase"/>
    <property type="match status" value="1"/>
</dbReference>
<dbReference type="EMBL" id="AHKH01000179">
    <property type="protein sequence ID" value="EHQ59098.1"/>
    <property type="molecule type" value="Genomic_DNA"/>
</dbReference>
<dbReference type="OrthoDB" id="2645723at2"/>
<dbReference type="SUPFAM" id="SSF53474">
    <property type="entry name" value="alpha/beta-Hydrolases"/>
    <property type="match status" value="1"/>
</dbReference>
<organism evidence="2 3">
    <name type="scientific">Paenibacillus dendritiformis C454</name>
    <dbReference type="NCBI Taxonomy" id="1131935"/>
    <lineage>
        <taxon>Bacteria</taxon>
        <taxon>Bacillati</taxon>
        <taxon>Bacillota</taxon>
        <taxon>Bacilli</taxon>
        <taxon>Bacillales</taxon>
        <taxon>Paenibacillaceae</taxon>
        <taxon>Paenibacillus</taxon>
    </lineage>
</organism>
<dbReference type="GO" id="GO:0016020">
    <property type="term" value="C:membrane"/>
    <property type="evidence" value="ECO:0007669"/>
    <property type="project" value="TreeGrafter"/>
</dbReference>
<comment type="caution">
    <text evidence="2">The sequence shown here is derived from an EMBL/GenBank/DDBJ whole genome shotgun (WGS) entry which is preliminary data.</text>
</comment>
<evidence type="ECO:0000259" key="1">
    <source>
        <dbReference type="Pfam" id="PF00561"/>
    </source>
</evidence>
<dbReference type="STRING" id="1131935.PDENDC454_26923"/>
<gene>
    <name evidence="2" type="ORF">PDENDC454_26923</name>
</gene>
<sequence>MNVEERYVNNRGVNIHVMEANRGSKDGWPLVVIPGLAEAAEDYREVVEKLYPRHCVVITLRGRGRSDAPASGYTLKDHVSDIEAAIEELEVRQFVLMGFSRGVAYALGYAVQHPDRIQGLIIGDYPAVHTRLKPGWVEFFSSLPPWRGKPLSERMSTEALHALQQESDPVMLWERLPSLHCPALIIRGGTQGAALSAEAAGQYREMLPQAGIVVFEESDHNIFEPDPNVFIQAAERFMNGIWPHINDKKGVDVG</sequence>
<dbReference type="InterPro" id="IPR050266">
    <property type="entry name" value="AB_hydrolase_sf"/>
</dbReference>
<evidence type="ECO:0000313" key="2">
    <source>
        <dbReference type="EMBL" id="EHQ59098.1"/>
    </source>
</evidence>
<feature type="domain" description="AB hydrolase-1" evidence="1">
    <location>
        <begin position="29"/>
        <end position="122"/>
    </location>
</feature>
<dbReference type="InterPro" id="IPR000073">
    <property type="entry name" value="AB_hydrolase_1"/>
</dbReference>
<dbReference type="InterPro" id="IPR029058">
    <property type="entry name" value="AB_hydrolase_fold"/>
</dbReference>
<dbReference type="PANTHER" id="PTHR43798:SF33">
    <property type="entry name" value="HYDROLASE, PUTATIVE (AFU_ORTHOLOGUE AFUA_2G14860)-RELATED"/>
    <property type="match status" value="1"/>
</dbReference>